<evidence type="ECO:0000256" key="1">
    <source>
        <dbReference type="SAM" id="Phobius"/>
    </source>
</evidence>
<organism evidence="2 3">
    <name type="scientific">Calothrix parasitica NIES-267</name>
    <dbReference type="NCBI Taxonomy" id="1973488"/>
    <lineage>
        <taxon>Bacteria</taxon>
        <taxon>Bacillati</taxon>
        <taxon>Cyanobacteriota</taxon>
        <taxon>Cyanophyceae</taxon>
        <taxon>Nostocales</taxon>
        <taxon>Calotrichaceae</taxon>
        <taxon>Calothrix</taxon>
    </lineage>
</organism>
<evidence type="ECO:0000313" key="3">
    <source>
        <dbReference type="Proteomes" id="UP000218418"/>
    </source>
</evidence>
<feature type="transmembrane region" description="Helical" evidence="1">
    <location>
        <begin position="90"/>
        <end position="112"/>
    </location>
</feature>
<keyword evidence="1" id="KW-1133">Transmembrane helix</keyword>
<protein>
    <submittedName>
        <fullName evidence="2">Uncharacterized protein</fullName>
    </submittedName>
</protein>
<evidence type="ECO:0000313" key="2">
    <source>
        <dbReference type="EMBL" id="BAY88023.1"/>
    </source>
</evidence>
<keyword evidence="2" id="KW-0614">Plasmid</keyword>
<keyword evidence="1" id="KW-0812">Transmembrane</keyword>
<reference evidence="2 3" key="1">
    <citation type="submission" date="2017-06" db="EMBL/GenBank/DDBJ databases">
        <title>Genome sequencing of cyanobaciteial culture collection at National Institute for Environmental Studies (NIES).</title>
        <authorList>
            <person name="Hirose Y."/>
            <person name="Shimura Y."/>
            <person name="Fujisawa T."/>
            <person name="Nakamura Y."/>
            <person name="Kawachi M."/>
        </authorList>
    </citation>
    <scope>NUCLEOTIDE SEQUENCE [LARGE SCALE GENOMIC DNA]</scope>
    <source>
        <strain evidence="2 3">NIES-267</strain>
        <plasmid evidence="3">Plasmid5 dna</plasmid>
    </source>
</reference>
<keyword evidence="3" id="KW-1185">Reference proteome</keyword>
<gene>
    <name evidence="2" type="ORF">NIES267_75650</name>
</gene>
<accession>A0A1Z4M3F6</accession>
<geneLocation type="plasmid" evidence="3">
    <name>Plasmid5 dna</name>
</geneLocation>
<dbReference type="EMBL" id="AP018232">
    <property type="protein sequence ID" value="BAY88023.1"/>
    <property type="molecule type" value="Genomic_DNA"/>
</dbReference>
<dbReference type="Proteomes" id="UP000218418">
    <property type="component" value="Plasmid plasmid5"/>
</dbReference>
<dbReference type="OrthoDB" id="519162at2"/>
<proteinExistence type="predicted"/>
<name>A0A1Z4M3F6_9CYAN</name>
<dbReference type="AlphaFoldDB" id="A0A1Z4M3F6"/>
<keyword evidence="1" id="KW-0472">Membrane</keyword>
<sequence>MKPKLPEAIANGLTNLGNSIDRATDKQLAWKRENREIGLLPDGEKLRLLKYQLYRDVRAGKDTSELRKTIALLSNEIDRDRSYENSFVGLLNQVCSLWLLIGASAVIVSFLVTGLGCPYQSKFCADTKNVSNSITRYFTGE</sequence>